<feature type="chain" id="PRO_5040200398" evidence="2">
    <location>
        <begin position="19"/>
        <end position="103"/>
    </location>
</feature>
<keyword evidence="4" id="KW-1185">Reference proteome</keyword>
<feature type="signal peptide" evidence="2">
    <location>
        <begin position="1"/>
        <end position="18"/>
    </location>
</feature>
<comment type="caution">
    <text evidence="3">The sequence shown here is derived from an EMBL/GenBank/DDBJ whole genome shotgun (WGS) entry which is preliminary data.</text>
</comment>
<protein>
    <submittedName>
        <fullName evidence="3">Uncharacterized protein</fullName>
    </submittedName>
</protein>
<evidence type="ECO:0000313" key="3">
    <source>
        <dbReference type="EMBL" id="KAF9735354.1"/>
    </source>
</evidence>
<keyword evidence="2" id="KW-0732">Signal</keyword>
<evidence type="ECO:0000256" key="1">
    <source>
        <dbReference type="SAM" id="MobiDB-lite"/>
    </source>
</evidence>
<evidence type="ECO:0000256" key="2">
    <source>
        <dbReference type="SAM" id="SignalP"/>
    </source>
</evidence>
<name>A0A9P6KR89_9PLEO</name>
<accession>A0A9P6KR89</accession>
<dbReference type="Proteomes" id="UP000756921">
    <property type="component" value="Unassembled WGS sequence"/>
</dbReference>
<feature type="region of interest" description="Disordered" evidence="1">
    <location>
        <begin position="51"/>
        <end position="84"/>
    </location>
</feature>
<reference evidence="3" key="1">
    <citation type="journal article" date="2020" name="Mol. Plant Microbe Interact.">
        <title>Genome Sequence of the Biocontrol Agent Coniothyrium minitans strain Conio (IMI 134523).</title>
        <authorList>
            <person name="Patel D."/>
            <person name="Shittu T.A."/>
            <person name="Baroncelli R."/>
            <person name="Muthumeenakshi S."/>
            <person name="Osborne T.H."/>
            <person name="Janganan T.K."/>
            <person name="Sreenivasaprasad S."/>
        </authorList>
    </citation>
    <scope>NUCLEOTIDE SEQUENCE</scope>
    <source>
        <strain evidence="3">Conio</strain>
    </source>
</reference>
<gene>
    <name evidence="3" type="ORF">PMIN01_06759</name>
</gene>
<dbReference type="EMBL" id="WJXW01000006">
    <property type="protein sequence ID" value="KAF9735354.1"/>
    <property type="molecule type" value="Genomic_DNA"/>
</dbReference>
<dbReference type="AlphaFoldDB" id="A0A9P6KR89"/>
<proteinExistence type="predicted"/>
<sequence length="103" mass="9892">MAPTKVLLLVLAAVIAGAEPSVVTSTTIAPASMISSASEIAQVLVPSNTSSVQPTTVASSSSGASSGTPSSQDVSGTEGAAAPTNVPFGTVLILGLPVVLGMI</sequence>
<evidence type="ECO:0000313" key="4">
    <source>
        <dbReference type="Proteomes" id="UP000756921"/>
    </source>
</evidence>
<feature type="compositionally biased region" description="Low complexity" evidence="1">
    <location>
        <begin position="54"/>
        <end position="71"/>
    </location>
</feature>
<dbReference type="OrthoDB" id="10549443at2759"/>
<organism evidence="3 4">
    <name type="scientific">Paraphaeosphaeria minitans</name>
    <dbReference type="NCBI Taxonomy" id="565426"/>
    <lineage>
        <taxon>Eukaryota</taxon>
        <taxon>Fungi</taxon>
        <taxon>Dikarya</taxon>
        <taxon>Ascomycota</taxon>
        <taxon>Pezizomycotina</taxon>
        <taxon>Dothideomycetes</taxon>
        <taxon>Pleosporomycetidae</taxon>
        <taxon>Pleosporales</taxon>
        <taxon>Massarineae</taxon>
        <taxon>Didymosphaeriaceae</taxon>
        <taxon>Paraphaeosphaeria</taxon>
    </lineage>
</organism>